<keyword evidence="1" id="KW-0812">Transmembrane</keyword>
<evidence type="ECO:0000259" key="2">
    <source>
        <dbReference type="Pfam" id="PF13239"/>
    </source>
</evidence>
<feature type="transmembrane region" description="Helical" evidence="1">
    <location>
        <begin position="65"/>
        <end position="85"/>
    </location>
</feature>
<gene>
    <name evidence="3" type="ORF">GTQ34_01385</name>
</gene>
<evidence type="ECO:0000313" key="3">
    <source>
        <dbReference type="EMBL" id="NAY90557.1"/>
    </source>
</evidence>
<organism evidence="3 4">
    <name type="scientific">Flagellimonas ochracea</name>
    <dbReference type="NCBI Taxonomy" id="2696472"/>
    <lineage>
        <taxon>Bacteria</taxon>
        <taxon>Pseudomonadati</taxon>
        <taxon>Bacteroidota</taxon>
        <taxon>Flavobacteriia</taxon>
        <taxon>Flavobacteriales</taxon>
        <taxon>Flavobacteriaceae</taxon>
        <taxon>Flagellimonas</taxon>
    </lineage>
</organism>
<accession>A0A964T976</accession>
<proteinExistence type="predicted"/>
<dbReference type="EMBL" id="JAAABI010000001">
    <property type="protein sequence ID" value="NAY90557.1"/>
    <property type="molecule type" value="Genomic_DNA"/>
</dbReference>
<dbReference type="AlphaFoldDB" id="A0A964T976"/>
<name>A0A964T976_9FLAO</name>
<reference evidence="3" key="1">
    <citation type="submission" date="2020-01" db="EMBL/GenBank/DDBJ databases">
        <title>Muricauda ochracea sp. nov., isolated from a tidal flat of Garorim bay in Korea.</title>
        <authorList>
            <person name="Kim D."/>
            <person name="Yoo Y."/>
            <person name="Kim J.-J."/>
        </authorList>
    </citation>
    <scope>NUCLEOTIDE SEQUENCE</scope>
    <source>
        <strain evidence="3">JGD-17</strain>
    </source>
</reference>
<dbReference type="Proteomes" id="UP000667650">
    <property type="component" value="Unassembled WGS sequence"/>
</dbReference>
<feature type="domain" description="2TM" evidence="2">
    <location>
        <begin position="9"/>
        <end position="101"/>
    </location>
</feature>
<evidence type="ECO:0000313" key="4">
    <source>
        <dbReference type="Proteomes" id="UP000667650"/>
    </source>
</evidence>
<protein>
    <recommendedName>
        <fullName evidence="2">2TM domain-containing protein</fullName>
    </recommendedName>
</protein>
<comment type="caution">
    <text evidence="3">The sequence shown here is derived from an EMBL/GenBank/DDBJ whole genome shotgun (WGS) entry which is preliminary data.</text>
</comment>
<dbReference type="Pfam" id="PF13239">
    <property type="entry name" value="2TM"/>
    <property type="match status" value="1"/>
</dbReference>
<keyword evidence="1" id="KW-0472">Membrane</keyword>
<feature type="transmembrane region" description="Helical" evidence="1">
    <location>
        <begin position="21"/>
        <end position="42"/>
    </location>
</feature>
<keyword evidence="1" id="KW-1133">Transmembrane helix</keyword>
<keyword evidence="4" id="KW-1185">Reference proteome</keyword>
<dbReference type="RefSeq" id="WP_166521968.1">
    <property type="nucleotide sequence ID" value="NZ_JAAABI010000001.1"/>
</dbReference>
<evidence type="ECO:0000256" key="1">
    <source>
        <dbReference type="SAM" id="Phobius"/>
    </source>
</evidence>
<dbReference type="InterPro" id="IPR025698">
    <property type="entry name" value="2TM_dom"/>
</dbReference>
<sequence>MENEIIRLERARKRVGQLKKFYSHIMIYIVVNIALVVLKLHLFESLRDWGNGIEFHEVHWTDRKIISTPLIWGVFLIGHGIWVYSRPLTRRWEERQIKKYMAKEEEEELKRYR</sequence>